<keyword evidence="1" id="KW-0479">Metal-binding</keyword>
<dbReference type="EMBL" id="BPVZ01000204">
    <property type="protein sequence ID" value="GKV46195.1"/>
    <property type="molecule type" value="Genomic_DNA"/>
</dbReference>
<dbReference type="Gene3D" id="3.30.40.10">
    <property type="entry name" value="Zinc/RING finger domain, C3HC4 (zinc finger)"/>
    <property type="match status" value="1"/>
</dbReference>
<dbReference type="InterPro" id="IPR013083">
    <property type="entry name" value="Znf_RING/FYVE/PHD"/>
</dbReference>
<organism evidence="4 5">
    <name type="scientific">Rubroshorea leprosula</name>
    <dbReference type="NCBI Taxonomy" id="152421"/>
    <lineage>
        <taxon>Eukaryota</taxon>
        <taxon>Viridiplantae</taxon>
        <taxon>Streptophyta</taxon>
        <taxon>Embryophyta</taxon>
        <taxon>Tracheophyta</taxon>
        <taxon>Spermatophyta</taxon>
        <taxon>Magnoliopsida</taxon>
        <taxon>eudicotyledons</taxon>
        <taxon>Gunneridae</taxon>
        <taxon>Pentapetalae</taxon>
        <taxon>rosids</taxon>
        <taxon>malvids</taxon>
        <taxon>Malvales</taxon>
        <taxon>Dipterocarpaceae</taxon>
        <taxon>Rubroshorea</taxon>
    </lineage>
</organism>
<dbReference type="AlphaFoldDB" id="A0AAV5M8P4"/>
<keyword evidence="1" id="KW-0863">Zinc-finger</keyword>
<proteinExistence type="predicted"/>
<dbReference type="GO" id="GO:0016567">
    <property type="term" value="P:protein ubiquitination"/>
    <property type="evidence" value="ECO:0007669"/>
    <property type="project" value="TreeGrafter"/>
</dbReference>
<evidence type="ECO:0000259" key="3">
    <source>
        <dbReference type="PROSITE" id="PS50089"/>
    </source>
</evidence>
<sequence>MAPFDDDNLIPCFGFGDVTTGDRDVFSFHSDRSPCYGFEEVLDCYKKIVPNLRLSGPTSYAPVIDAAIDIVENSGGQFHVLVIIADGQVTRSVDTDDKSLSQQEEKTIRSIVDASSYPLAIVLVGVGDGPWEDMKKFDDKIPTRDFDNFQFVNFTDIMSKNKTPSEKETAFALAALMEIPVQYKATIELGILGHRTGRAKKIVPRPPPLPYTPRPRAPERVPTNNMSAPVSDDSTKECPICLTNAKDMAFNCGHMTCGECGSKIDHCPICRQRITNRLRVFA</sequence>
<evidence type="ECO:0000313" key="4">
    <source>
        <dbReference type="EMBL" id="GKV46195.1"/>
    </source>
</evidence>
<feature type="compositionally biased region" description="Pro residues" evidence="2">
    <location>
        <begin position="204"/>
        <end position="215"/>
    </location>
</feature>
<feature type="domain" description="RING-type" evidence="3">
    <location>
        <begin position="238"/>
        <end position="271"/>
    </location>
</feature>
<comment type="caution">
    <text evidence="4">The sequence shown here is derived from an EMBL/GenBank/DDBJ whole genome shotgun (WGS) entry which is preliminary data.</text>
</comment>
<evidence type="ECO:0000313" key="5">
    <source>
        <dbReference type="Proteomes" id="UP001054252"/>
    </source>
</evidence>
<dbReference type="Pfam" id="PF07002">
    <property type="entry name" value="Copine"/>
    <property type="match status" value="1"/>
</dbReference>
<dbReference type="InterPro" id="IPR052079">
    <property type="entry name" value="E3_ligase/Copine_domain"/>
</dbReference>
<dbReference type="Pfam" id="PF13920">
    <property type="entry name" value="zf-C3HC4_3"/>
    <property type="match status" value="1"/>
</dbReference>
<dbReference type="SMART" id="SM00184">
    <property type="entry name" value="RING"/>
    <property type="match status" value="1"/>
</dbReference>
<dbReference type="SUPFAM" id="SSF57850">
    <property type="entry name" value="RING/U-box"/>
    <property type="match status" value="1"/>
</dbReference>
<dbReference type="PANTHER" id="PTHR45751:SF16">
    <property type="entry name" value="E3 UBIQUITIN-PROTEIN LIGASE RGLG4"/>
    <property type="match status" value="1"/>
</dbReference>
<keyword evidence="1" id="KW-0862">Zinc</keyword>
<evidence type="ECO:0000256" key="1">
    <source>
        <dbReference type="PROSITE-ProRule" id="PRU00175"/>
    </source>
</evidence>
<dbReference type="GO" id="GO:0004842">
    <property type="term" value="F:ubiquitin-protein transferase activity"/>
    <property type="evidence" value="ECO:0007669"/>
    <property type="project" value="TreeGrafter"/>
</dbReference>
<gene>
    <name evidence="4" type="ORF">SLEP1_g53197</name>
</gene>
<dbReference type="GO" id="GO:0008270">
    <property type="term" value="F:zinc ion binding"/>
    <property type="evidence" value="ECO:0007669"/>
    <property type="project" value="UniProtKB-KW"/>
</dbReference>
<name>A0AAV5M8P4_9ROSI</name>
<dbReference type="InterPro" id="IPR010734">
    <property type="entry name" value="Copine_C"/>
</dbReference>
<dbReference type="GO" id="GO:0005634">
    <property type="term" value="C:nucleus"/>
    <property type="evidence" value="ECO:0007669"/>
    <property type="project" value="TreeGrafter"/>
</dbReference>
<keyword evidence="5" id="KW-1185">Reference proteome</keyword>
<accession>A0AAV5M8P4</accession>
<dbReference type="InterPro" id="IPR036465">
    <property type="entry name" value="vWFA_dom_sf"/>
</dbReference>
<dbReference type="PROSITE" id="PS50089">
    <property type="entry name" value="ZF_RING_2"/>
    <property type="match status" value="1"/>
</dbReference>
<dbReference type="InterPro" id="IPR001841">
    <property type="entry name" value="Znf_RING"/>
</dbReference>
<protein>
    <recommendedName>
        <fullName evidence="3">RING-type domain-containing protein</fullName>
    </recommendedName>
</protein>
<reference evidence="4 5" key="1">
    <citation type="journal article" date="2021" name="Commun. Biol.">
        <title>The genome of Shorea leprosula (Dipterocarpaceae) highlights the ecological relevance of drought in aseasonal tropical rainforests.</title>
        <authorList>
            <person name="Ng K.K.S."/>
            <person name="Kobayashi M.J."/>
            <person name="Fawcett J.A."/>
            <person name="Hatakeyama M."/>
            <person name="Paape T."/>
            <person name="Ng C.H."/>
            <person name="Ang C.C."/>
            <person name="Tnah L.H."/>
            <person name="Lee C.T."/>
            <person name="Nishiyama T."/>
            <person name="Sese J."/>
            <person name="O'Brien M.J."/>
            <person name="Copetti D."/>
            <person name="Mohd Noor M.I."/>
            <person name="Ong R.C."/>
            <person name="Putra M."/>
            <person name="Sireger I.Z."/>
            <person name="Indrioko S."/>
            <person name="Kosugi Y."/>
            <person name="Izuno A."/>
            <person name="Isagi Y."/>
            <person name="Lee S.L."/>
            <person name="Shimizu K.K."/>
        </authorList>
    </citation>
    <scope>NUCLEOTIDE SEQUENCE [LARGE SCALE GENOMIC DNA]</scope>
    <source>
        <strain evidence="4">214</strain>
    </source>
</reference>
<feature type="region of interest" description="Disordered" evidence="2">
    <location>
        <begin position="202"/>
        <end position="230"/>
    </location>
</feature>
<evidence type="ECO:0000256" key="2">
    <source>
        <dbReference type="SAM" id="MobiDB-lite"/>
    </source>
</evidence>
<dbReference type="Proteomes" id="UP001054252">
    <property type="component" value="Unassembled WGS sequence"/>
</dbReference>
<dbReference type="PANTHER" id="PTHR45751">
    <property type="entry name" value="COPINE FAMILY PROTEIN 1"/>
    <property type="match status" value="1"/>
</dbReference>
<dbReference type="SUPFAM" id="SSF53300">
    <property type="entry name" value="vWA-like"/>
    <property type="match status" value="1"/>
</dbReference>